<keyword evidence="4 7" id="KW-0812">Transmembrane</keyword>
<evidence type="ECO:0000313" key="10">
    <source>
        <dbReference type="EMBL" id="QBI19290.1"/>
    </source>
</evidence>
<dbReference type="OrthoDB" id="9793799at2"/>
<evidence type="ECO:0000256" key="1">
    <source>
        <dbReference type="ARBA" id="ARBA00004651"/>
    </source>
</evidence>
<feature type="domain" description="YetF C-terminal" evidence="8">
    <location>
        <begin position="94"/>
        <end position="161"/>
    </location>
</feature>
<dbReference type="Pfam" id="PF20730">
    <property type="entry name" value="YetF_N"/>
    <property type="match status" value="1"/>
</dbReference>
<keyword evidence="11" id="KW-1185">Reference proteome</keyword>
<feature type="transmembrane region" description="Helical" evidence="7">
    <location>
        <begin position="44"/>
        <end position="63"/>
    </location>
</feature>
<evidence type="ECO:0000256" key="5">
    <source>
        <dbReference type="ARBA" id="ARBA00022989"/>
    </source>
</evidence>
<evidence type="ECO:0000259" key="9">
    <source>
        <dbReference type="Pfam" id="PF20730"/>
    </source>
</evidence>
<evidence type="ECO:0000313" key="11">
    <source>
        <dbReference type="Proteomes" id="UP000291469"/>
    </source>
</evidence>
<comment type="similarity">
    <text evidence="2">Belongs to the UPF0702 family.</text>
</comment>
<evidence type="ECO:0000256" key="3">
    <source>
        <dbReference type="ARBA" id="ARBA00022475"/>
    </source>
</evidence>
<dbReference type="EMBL" id="CP036402">
    <property type="protein sequence ID" value="QBI19290.1"/>
    <property type="molecule type" value="Genomic_DNA"/>
</dbReference>
<evidence type="ECO:0000256" key="4">
    <source>
        <dbReference type="ARBA" id="ARBA00022692"/>
    </source>
</evidence>
<feature type="transmembrane region" description="Helical" evidence="7">
    <location>
        <begin position="13"/>
        <end position="32"/>
    </location>
</feature>
<accession>A0A411YDM2</accession>
<keyword evidence="5 7" id="KW-1133">Transmembrane helix</keyword>
<feature type="transmembrane region" description="Helical" evidence="7">
    <location>
        <begin position="69"/>
        <end position="89"/>
    </location>
</feature>
<comment type="subcellular location">
    <subcellularLocation>
        <location evidence="1">Cell membrane</location>
        <topology evidence="1">Multi-pass membrane protein</topology>
    </subcellularLocation>
</comment>
<evidence type="ECO:0000256" key="7">
    <source>
        <dbReference type="SAM" id="Phobius"/>
    </source>
</evidence>
<feature type="domain" description="YetF-like N-terminal transmembrane" evidence="9">
    <location>
        <begin position="23"/>
        <end position="85"/>
    </location>
</feature>
<keyword evidence="6 7" id="KW-0472">Membrane</keyword>
<dbReference type="Proteomes" id="UP000291469">
    <property type="component" value="Chromosome"/>
</dbReference>
<dbReference type="Gene3D" id="3.30.240.20">
    <property type="entry name" value="bsu07140 like domains"/>
    <property type="match status" value="1"/>
</dbReference>
<dbReference type="GO" id="GO:0005886">
    <property type="term" value="C:plasma membrane"/>
    <property type="evidence" value="ECO:0007669"/>
    <property type="project" value="UniProtKB-SubCell"/>
</dbReference>
<evidence type="ECO:0000259" key="8">
    <source>
        <dbReference type="Pfam" id="PF04239"/>
    </source>
</evidence>
<dbReference type="RefSeq" id="WP_131154287.1">
    <property type="nucleotide sequence ID" value="NZ_CP036402.1"/>
</dbReference>
<dbReference type="Pfam" id="PF04239">
    <property type="entry name" value="DUF421"/>
    <property type="match status" value="1"/>
</dbReference>
<dbReference type="PANTHER" id="PTHR34582:SF6">
    <property type="entry name" value="UPF0702 TRANSMEMBRANE PROTEIN YCAP"/>
    <property type="match status" value="1"/>
</dbReference>
<keyword evidence="3" id="KW-1003">Cell membrane</keyword>
<dbReference type="InterPro" id="IPR048454">
    <property type="entry name" value="YetF_N"/>
</dbReference>
<organism evidence="10 11">
    <name type="scientific">Egibacter rhizosphaerae</name>
    <dbReference type="NCBI Taxonomy" id="1670831"/>
    <lineage>
        <taxon>Bacteria</taxon>
        <taxon>Bacillati</taxon>
        <taxon>Actinomycetota</taxon>
        <taxon>Nitriliruptoria</taxon>
        <taxon>Egibacterales</taxon>
        <taxon>Egibacteraceae</taxon>
        <taxon>Egibacter</taxon>
    </lineage>
</organism>
<protein>
    <submittedName>
        <fullName evidence="10">DUF421 domain-containing protein</fullName>
    </submittedName>
</protein>
<gene>
    <name evidence="10" type="ORF">ER308_06870</name>
</gene>
<evidence type="ECO:0000256" key="2">
    <source>
        <dbReference type="ARBA" id="ARBA00006448"/>
    </source>
</evidence>
<name>A0A411YDM2_9ACTN</name>
<dbReference type="InterPro" id="IPR007353">
    <property type="entry name" value="DUF421"/>
</dbReference>
<dbReference type="AlphaFoldDB" id="A0A411YDM2"/>
<proteinExistence type="inferred from homology"/>
<dbReference type="KEGG" id="erz:ER308_06870"/>
<dbReference type="InterPro" id="IPR023090">
    <property type="entry name" value="UPF0702_alpha/beta_dom_sf"/>
</dbReference>
<sequence length="174" mass="18838">MEDVVFFTDGWGAIARTLVVTAVTYVALVLMVRASGQRTLARMTPFDFILAVTLGSAFGRVVTATEVGTIDAVVALATLIGIQWLVVWLRARVPAVARAVNARPSLLYHDGALQRDAMRRHRLTEQDVLVNLREKGLGSLAQAHTIILEPDGEFSVVTADKIGDGEALARLNET</sequence>
<reference evidence="10 11" key="1">
    <citation type="submission" date="2019-01" db="EMBL/GenBank/DDBJ databases">
        <title>Egibacter rhizosphaerae EGI 80759T.</title>
        <authorList>
            <person name="Chen D.-D."/>
            <person name="Tian Y."/>
            <person name="Jiao J.-Y."/>
            <person name="Zhang X.-T."/>
            <person name="Zhang Y.-G."/>
            <person name="Zhang Y."/>
            <person name="Xiao M."/>
            <person name="Shu W.-S."/>
            <person name="Li W.-J."/>
        </authorList>
    </citation>
    <scope>NUCLEOTIDE SEQUENCE [LARGE SCALE GENOMIC DNA]</scope>
    <source>
        <strain evidence="10 11">EGI 80759</strain>
    </source>
</reference>
<dbReference type="PANTHER" id="PTHR34582">
    <property type="entry name" value="UPF0702 TRANSMEMBRANE PROTEIN YCAP"/>
    <property type="match status" value="1"/>
</dbReference>
<evidence type="ECO:0000256" key="6">
    <source>
        <dbReference type="ARBA" id="ARBA00023136"/>
    </source>
</evidence>